<evidence type="ECO:0000313" key="2">
    <source>
        <dbReference type="EMBL" id="MCR9035428.1"/>
    </source>
</evidence>
<name>A0ABT1Z5D5_9ACTN</name>
<gene>
    <name evidence="2" type="ORF">NVS32_00445</name>
</gene>
<dbReference type="InterPro" id="IPR053842">
    <property type="entry name" value="NikA-like"/>
</dbReference>
<evidence type="ECO:0000313" key="3">
    <source>
        <dbReference type="Proteomes" id="UP001204320"/>
    </source>
</evidence>
<organism evidence="2 3">
    <name type="scientific">Tractidigestivibacter montrealensis</name>
    <dbReference type="NCBI Taxonomy" id="2972466"/>
    <lineage>
        <taxon>Bacteria</taxon>
        <taxon>Bacillati</taxon>
        <taxon>Actinomycetota</taxon>
        <taxon>Coriobacteriia</taxon>
        <taxon>Coriobacteriales</taxon>
        <taxon>Atopobiaceae</taxon>
        <taxon>Tractidigestivibacter</taxon>
    </lineage>
</organism>
<comment type="caution">
    <text evidence="2">The sequence shown here is derived from an EMBL/GenBank/DDBJ whole genome shotgun (WGS) entry which is preliminary data.</text>
</comment>
<evidence type="ECO:0000256" key="1">
    <source>
        <dbReference type="SAM" id="MobiDB-lite"/>
    </source>
</evidence>
<sequence>MSLYLTPELAERVEETADYRGVTANEVVVGTLEEAMGLGPKAMARSGGQRRTGSEASPRTERLTVRMTEGEREALREAACEARLTEAQYVRARACYSRAQILSVDDAALRAALAEMRREGANLNQLARRANSLSDHELSREADAIASALDALALQQGETFERLLGTISARTDLRLGRQ</sequence>
<dbReference type="RefSeq" id="WP_258498262.1">
    <property type="nucleotide sequence ID" value="NZ_JANSKA010000001.1"/>
</dbReference>
<reference evidence="2 3" key="1">
    <citation type="submission" date="2022-08" db="EMBL/GenBank/DDBJ databases">
        <title>Tractidigestivibacter montrealensis type strain KD21.</title>
        <authorList>
            <person name="Diop K."/>
            <person name="Richard C."/>
            <person name="Routy B."/>
        </authorList>
    </citation>
    <scope>NUCLEOTIDE SEQUENCE [LARGE SCALE GENOMIC DNA]</scope>
    <source>
        <strain evidence="2 3">KD21</strain>
    </source>
</reference>
<keyword evidence="3" id="KW-1185">Reference proteome</keyword>
<protein>
    <submittedName>
        <fullName evidence="2">MobC family plasmid mobilization relaxosome protein</fullName>
    </submittedName>
</protein>
<proteinExistence type="predicted"/>
<dbReference type="Proteomes" id="UP001204320">
    <property type="component" value="Unassembled WGS sequence"/>
</dbReference>
<accession>A0ABT1Z5D5</accession>
<dbReference type="Pfam" id="PF21983">
    <property type="entry name" value="NikA-like"/>
    <property type="match status" value="1"/>
</dbReference>
<dbReference type="EMBL" id="JANSKA010000001">
    <property type="protein sequence ID" value="MCR9035428.1"/>
    <property type="molecule type" value="Genomic_DNA"/>
</dbReference>
<feature type="region of interest" description="Disordered" evidence="1">
    <location>
        <begin position="40"/>
        <end position="59"/>
    </location>
</feature>